<dbReference type="InterPro" id="IPR007327">
    <property type="entry name" value="TPD52"/>
</dbReference>
<keyword evidence="2 3" id="KW-0175">Coiled coil</keyword>
<feature type="region of interest" description="Disordered" evidence="4">
    <location>
        <begin position="182"/>
        <end position="220"/>
    </location>
</feature>
<organism evidence="5">
    <name type="scientific">Capra hircus</name>
    <name type="common">Goat</name>
    <dbReference type="NCBI Taxonomy" id="9925"/>
    <lineage>
        <taxon>Eukaryota</taxon>
        <taxon>Metazoa</taxon>
        <taxon>Chordata</taxon>
        <taxon>Craniata</taxon>
        <taxon>Vertebrata</taxon>
        <taxon>Euteleostomi</taxon>
        <taxon>Mammalia</taxon>
        <taxon>Eutheria</taxon>
        <taxon>Laurasiatheria</taxon>
        <taxon>Artiodactyla</taxon>
        <taxon>Ruminantia</taxon>
        <taxon>Pecora</taxon>
        <taxon>Bovidae</taxon>
        <taxon>Caprinae</taxon>
        <taxon>Capra</taxon>
    </lineage>
</organism>
<sequence length="220" mass="24400">RQKDEIWLLPHWLPPGWGCEGVQRRILLRFHTYKLFFFCLQQGLLRTDPVPEEGEDVAATIGATETLSEEEREELRRELAKVEEEIQTLSQVLAAKEKHLAEIKRKLGINSLQELKQNIAKGWQDVTATSAYKKTSETLSQAGQKASAAFSSVGSVITKKLEDVKNSPTFKSFEEKVENLKSKVGGNKPAGGDFGEVLNSTASASATTTEPLPEQTQESL</sequence>
<dbReference type="PANTHER" id="PTHR19307:SF12">
    <property type="entry name" value="TUMOR PROTEIN D52"/>
    <property type="match status" value="1"/>
</dbReference>
<evidence type="ECO:0000313" key="5">
    <source>
        <dbReference type="Ensembl" id="ENSCHIP00010041890.1"/>
    </source>
</evidence>
<comment type="similarity">
    <text evidence="1">Belongs to the TPD52 family.</text>
</comment>
<feature type="compositionally biased region" description="Low complexity" evidence="4">
    <location>
        <begin position="200"/>
        <end position="220"/>
    </location>
</feature>
<accession>A0A8C2SCI3</accession>
<dbReference type="Pfam" id="PF04201">
    <property type="entry name" value="TPD52"/>
    <property type="match status" value="1"/>
</dbReference>
<evidence type="ECO:0000256" key="3">
    <source>
        <dbReference type="SAM" id="Coils"/>
    </source>
</evidence>
<dbReference type="AlphaFoldDB" id="A0A8C2SCI3"/>
<evidence type="ECO:0000256" key="2">
    <source>
        <dbReference type="ARBA" id="ARBA00023054"/>
    </source>
</evidence>
<evidence type="ECO:0000256" key="4">
    <source>
        <dbReference type="SAM" id="MobiDB-lite"/>
    </source>
</evidence>
<dbReference type="GO" id="GO:0030183">
    <property type="term" value="P:B cell differentiation"/>
    <property type="evidence" value="ECO:0007669"/>
    <property type="project" value="TreeGrafter"/>
</dbReference>
<proteinExistence type="inferred from homology"/>
<protein>
    <submittedName>
        <fullName evidence="5">Tumor protein D52</fullName>
    </submittedName>
</protein>
<name>A0A8C2SCI3_CAPHI</name>
<dbReference type="Ensembl" id="ENSCHIT00010058309.1">
    <property type="protein sequence ID" value="ENSCHIP00010041890.1"/>
    <property type="gene ID" value="ENSCHIG00010030595.1"/>
</dbReference>
<feature type="coiled-coil region" evidence="3">
    <location>
        <begin position="65"/>
        <end position="106"/>
    </location>
</feature>
<dbReference type="PANTHER" id="PTHR19307">
    <property type="entry name" value="TUMOR PROTEIN D52"/>
    <property type="match status" value="1"/>
</dbReference>
<evidence type="ECO:0000256" key="1">
    <source>
        <dbReference type="ARBA" id="ARBA00005702"/>
    </source>
</evidence>
<reference evidence="5" key="2">
    <citation type="submission" date="2025-08" db="UniProtKB">
        <authorList>
            <consortium name="Ensembl"/>
        </authorList>
    </citation>
    <scope>IDENTIFICATION</scope>
</reference>
<reference evidence="5" key="1">
    <citation type="submission" date="2019-03" db="EMBL/GenBank/DDBJ databases">
        <title>Genome sequencing and reference-guided assembly of Black Bengal Goat (Capra hircus).</title>
        <authorList>
            <person name="Siddiki A.Z."/>
            <person name="Baten A."/>
            <person name="Billah M."/>
            <person name="Alam M.A.U."/>
            <person name="Shawrob K.S.M."/>
            <person name="Saha S."/>
            <person name="Chowdhury M."/>
            <person name="Rahman A.H."/>
            <person name="Stear M."/>
            <person name="Miah G."/>
            <person name="Das G.B."/>
            <person name="Hossain M.M."/>
            <person name="Kumkum M."/>
            <person name="Islam M.S."/>
            <person name="Mollah A.M."/>
            <person name="Ahsan A."/>
            <person name="Tusar F."/>
            <person name="Khan M.K.I."/>
        </authorList>
    </citation>
    <scope>NUCLEOTIDE SEQUENCE [LARGE SCALE GENOMIC DNA]</scope>
</reference>
<dbReference type="GO" id="GO:0005737">
    <property type="term" value="C:cytoplasm"/>
    <property type="evidence" value="ECO:0007669"/>
    <property type="project" value="TreeGrafter"/>
</dbReference>
<gene>
    <name evidence="5" type="primary">TPD52</name>
</gene>